<dbReference type="STRING" id="69896.S284_00870"/>
<comment type="catalytic activity">
    <reaction evidence="8">
        <text>tRNA(Gln) + L-glutamine + ATP = L-glutaminyl-tRNA(Gln) + AMP + diphosphate</text>
        <dbReference type="Rhea" id="RHEA:20121"/>
        <dbReference type="Rhea" id="RHEA-COMP:9662"/>
        <dbReference type="Rhea" id="RHEA-COMP:9681"/>
        <dbReference type="ChEBI" id="CHEBI:30616"/>
        <dbReference type="ChEBI" id="CHEBI:33019"/>
        <dbReference type="ChEBI" id="CHEBI:58359"/>
        <dbReference type="ChEBI" id="CHEBI:78442"/>
        <dbReference type="ChEBI" id="CHEBI:78521"/>
        <dbReference type="ChEBI" id="CHEBI:456215"/>
        <dbReference type="EC" id="6.1.1.18"/>
    </reaction>
</comment>
<comment type="similarity">
    <text evidence="10">Belongs to the class-I aminoacyl-tRNA synthetase family.</text>
</comment>
<dbReference type="InterPro" id="IPR001412">
    <property type="entry name" value="aa-tRNA-synth_I_CS"/>
</dbReference>
<dbReference type="GO" id="GO:0006425">
    <property type="term" value="P:glutaminyl-tRNA aminoacylation"/>
    <property type="evidence" value="ECO:0007669"/>
    <property type="project" value="UniProtKB-UniRule"/>
</dbReference>
<keyword evidence="5 10" id="KW-0067">ATP-binding</keyword>
<evidence type="ECO:0000313" key="15">
    <source>
        <dbReference type="Proteomes" id="UP000283896"/>
    </source>
</evidence>
<protein>
    <recommendedName>
        <fullName evidence="1 9">Glutamine--tRNA ligase</fullName>
        <ecNumber evidence="1 9">6.1.1.18</ecNumber>
    </recommendedName>
</protein>
<dbReference type="InterPro" id="IPR004514">
    <property type="entry name" value="Gln-tRNA-synth"/>
</dbReference>
<dbReference type="Gene3D" id="3.40.50.620">
    <property type="entry name" value="HUPs"/>
    <property type="match status" value="1"/>
</dbReference>
<name>A0A421NXK9_9MOLU</name>
<dbReference type="EMBL" id="MPBG01000004">
    <property type="protein sequence ID" value="RMI88767.1"/>
    <property type="molecule type" value="Genomic_DNA"/>
</dbReference>
<proteinExistence type="inferred from homology"/>
<dbReference type="InterPro" id="IPR020058">
    <property type="entry name" value="Glu/Gln-tRNA-synth_Ib_cat-dom"/>
</dbReference>
<accession>A0A421NXK9</accession>
<keyword evidence="7 10" id="KW-0030">Aminoacyl-tRNA synthetase</keyword>
<dbReference type="InterPro" id="IPR000924">
    <property type="entry name" value="Glu/Gln-tRNA-synth"/>
</dbReference>
<dbReference type="KEGG" id="psol:S284_00870"/>
<evidence type="ECO:0000256" key="5">
    <source>
        <dbReference type="ARBA" id="ARBA00022840"/>
    </source>
</evidence>
<dbReference type="Proteomes" id="UP000283896">
    <property type="component" value="Unassembled WGS sequence"/>
</dbReference>
<dbReference type="FunFam" id="3.90.800.10:FF:000001">
    <property type="entry name" value="Glutamine--tRNA ligase"/>
    <property type="match status" value="1"/>
</dbReference>
<keyword evidence="4 10" id="KW-0547">Nucleotide-binding</keyword>
<evidence type="ECO:0000256" key="9">
    <source>
        <dbReference type="NCBIfam" id="TIGR00440"/>
    </source>
</evidence>
<dbReference type="FunFam" id="1.10.1160.10:FF:000001">
    <property type="entry name" value="Glutamine--tRNA ligase"/>
    <property type="match status" value="1"/>
</dbReference>
<dbReference type="GO" id="GO:0005524">
    <property type="term" value="F:ATP binding"/>
    <property type="evidence" value="ECO:0007669"/>
    <property type="project" value="UniProtKB-KW"/>
</dbReference>
<keyword evidence="15" id="KW-1185">Reference proteome</keyword>
<evidence type="ECO:0000256" key="6">
    <source>
        <dbReference type="ARBA" id="ARBA00022917"/>
    </source>
</evidence>
<evidence type="ECO:0000259" key="12">
    <source>
        <dbReference type="Pfam" id="PF03950"/>
    </source>
</evidence>
<evidence type="ECO:0000256" key="8">
    <source>
        <dbReference type="ARBA" id="ARBA00048270"/>
    </source>
</evidence>
<evidence type="ECO:0000256" key="4">
    <source>
        <dbReference type="ARBA" id="ARBA00022741"/>
    </source>
</evidence>
<dbReference type="RefSeq" id="WP_023161210.1">
    <property type="nucleotide sequence ID" value="NC_022588.1"/>
</dbReference>
<keyword evidence="2" id="KW-0963">Cytoplasm</keyword>
<dbReference type="AlphaFoldDB" id="A0A421NXK9"/>
<dbReference type="GO" id="GO:0005829">
    <property type="term" value="C:cytosol"/>
    <property type="evidence" value="ECO:0007669"/>
    <property type="project" value="TreeGrafter"/>
</dbReference>
<dbReference type="InterPro" id="IPR020056">
    <property type="entry name" value="Rbsml_bL25/Gln-tRNA_synth_N"/>
</dbReference>
<dbReference type="InterPro" id="IPR020059">
    <property type="entry name" value="Glu/Gln-tRNA-synth_Ib_codon-bd"/>
</dbReference>
<gene>
    <name evidence="14" type="primary">glnS</name>
    <name evidence="14" type="ORF">PSSA1_v1c3650</name>
</gene>
<organism evidence="14 15">
    <name type="scientific">Candidatus Phytoplasma solani</name>
    <dbReference type="NCBI Taxonomy" id="69896"/>
    <lineage>
        <taxon>Bacteria</taxon>
        <taxon>Bacillati</taxon>
        <taxon>Mycoplasmatota</taxon>
        <taxon>Mollicutes</taxon>
        <taxon>Acholeplasmatales</taxon>
        <taxon>Acholeplasmataceae</taxon>
        <taxon>Candidatus Phytoplasma</taxon>
        <taxon>16SrXII (Stolbur group)</taxon>
    </lineage>
</organism>
<dbReference type="PANTHER" id="PTHR43097">
    <property type="entry name" value="GLUTAMINE-TRNA LIGASE"/>
    <property type="match status" value="1"/>
</dbReference>
<dbReference type="PRINTS" id="PR00987">
    <property type="entry name" value="TRNASYNTHGLU"/>
</dbReference>
<sequence length="543" mass="63251">MKNNKELQLNSNFIKTIIQKDLEQGKYQQIITRFPPEPNGFLHLGHARAIIVNFELAKIFNGKTILRYDDTNPTNEKQIYVDAILQDLTWLGYKPDRITFASDYFLQMYEKALFLIRQGKAYVDDLTAEEITKSRGNLLEKGINSPYRNRSIYENIVLFEKMKAGVFKEGSKVLRAKIDMASPNLNLRDAVLYRVLSAFTLKKKHWYIYPTYDFAHPLEDAFEKITHSLCSLEFEDHRPLYDWVIRETKVSHIPRQIEFGRLNLTQTLMSKRYLKALVEEKKVNGWNDPRMPTLSGIRHKGYTPQAIKNFVLEIGLSKVNSQVKREMLESCVRDNLKAQAFPRMAVINPLKVTIVNYPENQIEQLEAPFFPKECHDTKIRHVAFSRHLYIEKDDFAITKPNPQYKRLVLGEEVRLLHAYFIKACDVIKNDQGEVIEILATYDPETKSGSGFKGRKPNGTIHFVESKTALAATFNYFFPLLTQNNDFNQESWQIKQGFVENNLAQNTNHTRIQFLRQGYFMLTQTQNQKLNFNEIVSLKANNLK</sequence>
<dbReference type="PANTHER" id="PTHR43097:SF5">
    <property type="entry name" value="GLUTAMATE--TRNA LIGASE"/>
    <property type="match status" value="1"/>
</dbReference>
<dbReference type="Pfam" id="PF00749">
    <property type="entry name" value="tRNA-synt_1c"/>
    <property type="match status" value="1"/>
</dbReference>
<reference evidence="15" key="1">
    <citation type="submission" date="2016-11" db="EMBL/GenBank/DDBJ databases">
        <title>Genome sequence of Candidatus Phytoplasma solani strain SA-1.</title>
        <authorList>
            <person name="Haryono M."/>
            <person name="Samarzija I."/>
            <person name="Seruga Music M."/>
            <person name="Hogenhout S."/>
            <person name="Kuo C.-H."/>
        </authorList>
    </citation>
    <scope>NUCLEOTIDE SEQUENCE [LARGE SCALE GENOMIC DNA]</scope>
    <source>
        <strain evidence="15">SA-1</strain>
    </source>
</reference>
<dbReference type="InterPro" id="IPR050132">
    <property type="entry name" value="Gln/Glu-tRNA_Ligase"/>
</dbReference>
<keyword evidence="3 10" id="KW-0436">Ligase</keyword>
<dbReference type="SUPFAM" id="SSF52374">
    <property type="entry name" value="Nucleotidylyl transferase"/>
    <property type="match status" value="1"/>
</dbReference>
<evidence type="ECO:0000313" key="14">
    <source>
        <dbReference type="EMBL" id="RMI88767.1"/>
    </source>
</evidence>
<dbReference type="Pfam" id="PF20974">
    <property type="entry name" value="tRNA-synt_1c_C2"/>
    <property type="match status" value="1"/>
</dbReference>
<feature type="domain" description="Glutamyl/glutaminyl-tRNA synthetase class Ib catalytic" evidence="11">
    <location>
        <begin position="30"/>
        <end position="337"/>
    </location>
</feature>
<evidence type="ECO:0000256" key="2">
    <source>
        <dbReference type="ARBA" id="ARBA00022490"/>
    </source>
</evidence>
<evidence type="ECO:0000256" key="7">
    <source>
        <dbReference type="ARBA" id="ARBA00023146"/>
    </source>
</evidence>
<dbReference type="SUPFAM" id="SSF50715">
    <property type="entry name" value="Ribosomal protein L25-like"/>
    <property type="match status" value="1"/>
</dbReference>
<dbReference type="Gene3D" id="2.40.240.10">
    <property type="entry name" value="Ribosomal Protein L25, Chain P"/>
    <property type="match status" value="2"/>
</dbReference>
<comment type="caution">
    <text evidence="14">The sequence shown here is derived from an EMBL/GenBank/DDBJ whole genome shotgun (WGS) entry which is preliminary data.</text>
</comment>
<dbReference type="PROSITE" id="PS00178">
    <property type="entry name" value="AA_TRNA_LIGASE_I"/>
    <property type="match status" value="1"/>
</dbReference>
<evidence type="ECO:0000256" key="1">
    <source>
        <dbReference type="ARBA" id="ARBA00012836"/>
    </source>
</evidence>
<evidence type="ECO:0000256" key="3">
    <source>
        <dbReference type="ARBA" id="ARBA00022598"/>
    </source>
</evidence>
<evidence type="ECO:0000259" key="11">
    <source>
        <dbReference type="Pfam" id="PF00749"/>
    </source>
</evidence>
<dbReference type="InterPro" id="IPR011035">
    <property type="entry name" value="Ribosomal_bL25/Gln-tRNA_synth"/>
</dbReference>
<dbReference type="EC" id="6.1.1.18" evidence="1 9"/>
<dbReference type="FunFam" id="3.40.50.620:FF:000037">
    <property type="entry name" value="Glutamine--tRNA ligase cytoplasmic"/>
    <property type="match status" value="1"/>
</dbReference>
<dbReference type="OrthoDB" id="9801560at2"/>
<evidence type="ECO:0000256" key="10">
    <source>
        <dbReference type="RuleBase" id="RU363037"/>
    </source>
</evidence>
<feature type="domain" description="tRNA synthetases class I (E and Q) anti-codon binding" evidence="13">
    <location>
        <begin position="459"/>
        <end position="520"/>
    </location>
</feature>
<dbReference type="NCBIfam" id="TIGR00440">
    <property type="entry name" value="glnS"/>
    <property type="match status" value="1"/>
</dbReference>
<dbReference type="InterPro" id="IPR049437">
    <property type="entry name" value="tRNA-synt_1c_C2"/>
</dbReference>
<dbReference type="GO" id="GO:0004819">
    <property type="term" value="F:glutamine-tRNA ligase activity"/>
    <property type="evidence" value="ECO:0007669"/>
    <property type="project" value="UniProtKB-UniRule"/>
</dbReference>
<dbReference type="Pfam" id="PF03950">
    <property type="entry name" value="tRNA-synt_1c_C"/>
    <property type="match status" value="1"/>
</dbReference>
<evidence type="ECO:0000259" key="13">
    <source>
        <dbReference type="Pfam" id="PF20974"/>
    </source>
</evidence>
<dbReference type="InterPro" id="IPR014729">
    <property type="entry name" value="Rossmann-like_a/b/a_fold"/>
</dbReference>
<keyword evidence="6 10" id="KW-0648">Protein biosynthesis</keyword>
<feature type="domain" description="Glutamyl/glutaminyl-tRNA synthetase class Ib anti-codon binding" evidence="12">
    <location>
        <begin position="343"/>
        <end position="442"/>
    </location>
</feature>